<protein>
    <submittedName>
        <fullName evidence="1">Uncharacterized protein</fullName>
    </submittedName>
</protein>
<reference evidence="1" key="1">
    <citation type="journal article" date="2023" name="Plant J.">
        <title>Genome sequences and population genomics provide insights into the demographic history, inbreeding, and mutation load of two 'living fossil' tree species of Dipteronia.</title>
        <authorList>
            <person name="Feng Y."/>
            <person name="Comes H.P."/>
            <person name="Chen J."/>
            <person name="Zhu S."/>
            <person name="Lu R."/>
            <person name="Zhang X."/>
            <person name="Li P."/>
            <person name="Qiu J."/>
            <person name="Olsen K.M."/>
            <person name="Qiu Y."/>
        </authorList>
    </citation>
    <scope>NUCLEOTIDE SEQUENCE</scope>
    <source>
        <strain evidence="1">KIB01</strain>
    </source>
</reference>
<dbReference type="Proteomes" id="UP001280121">
    <property type="component" value="Unassembled WGS sequence"/>
</dbReference>
<accession>A0AAD9TDJ6</accession>
<name>A0AAD9TDJ6_9ROSI</name>
<sequence length="102" mass="11197">MGFLNATTINDLQPPHRGLGLVLTVMRSMRCWSRGFELGGPHCRTSGLMQRLLVVVEVLHPPLLLLLLPPPMPALAPERALGKPFRGQHLNNGLHQPLGLTL</sequence>
<dbReference type="EMBL" id="JANJYI010000009">
    <property type="protein sequence ID" value="KAK2633760.1"/>
    <property type="molecule type" value="Genomic_DNA"/>
</dbReference>
<proteinExistence type="predicted"/>
<keyword evidence="2" id="KW-1185">Reference proteome</keyword>
<gene>
    <name evidence="1" type="ORF">Ddye_028552</name>
</gene>
<evidence type="ECO:0000313" key="1">
    <source>
        <dbReference type="EMBL" id="KAK2633760.1"/>
    </source>
</evidence>
<dbReference type="AlphaFoldDB" id="A0AAD9TDJ6"/>
<organism evidence="1 2">
    <name type="scientific">Dipteronia dyeriana</name>
    <dbReference type="NCBI Taxonomy" id="168575"/>
    <lineage>
        <taxon>Eukaryota</taxon>
        <taxon>Viridiplantae</taxon>
        <taxon>Streptophyta</taxon>
        <taxon>Embryophyta</taxon>
        <taxon>Tracheophyta</taxon>
        <taxon>Spermatophyta</taxon>
        <taxon>Magnoliopsida</taxon>
        <taxon>eudicotyledons</taxon>
        <taxon>Gunneridae</taxon>
        <taxon>Pentapetalae</taxon>
        <taxon>rosids</taxon>
        <taxon>malvids</taxon>
        <taxon>Sapindales</taxon>
        <taxon>Sapindaceae</taxon>
        <taxon>Hippocastanoideae</taxon>
        <taxon>Acereae</taxon>
        <taxon>Dipteronia</taxon>
    </lineage>
</organism>
<evidence type="ECO:0000313" key="2">
    <source>
        <dbReference type="Proteomes" id="UP001280121"/>
    </source>
</evidence>
<comment type="caution">
    <text evidence="1">The sequence shown here is derived from an EMBL/GenBank/DDBJ whole genome shotgun (WGS) entry which is preliminary data.</text>
</comment>